<dbReference type="AlphaFoldDB" id="A0A1I5B6J3"/>
<keyword evidence="2" id="KW-1185">Reference proteome</keyword>
<name>A0A1I5B6J3_9MICO</name>
<dbReference type="RefSeq" id="WP_090710614.1">
    <property type="nucleotide sequence ID" value="NZ_FOVM01000004.1"/>
</dbReference>
<evidence type="ECO:0000313" key="2">
    <source>
        <dbReference type="Proteomes" id="UP000198867"/>
    </source>
</evidence>
<protein>
    <submittedName>
        <fullName evidence="1">Fe-S cluster assembly iron-binding protein IscA</fullName>
    </submittedName>
</protein>
<accession>A0A1I5B6J3</accession>
<proteinExistence type="predicted"/>
<dbReference type="SUPFAM" id="SSF89360">
    <property type="entry name" value="HesB-like domain"/>
    <property type="match status" value="1"/>
</dbReference>
<dbReference type="OrthoDB" id="4868950at2"/>
<dbReference type="InterPro" id="IPR035903">
    <property type="entry name" value="HesB-like_dom_sf"/>
</dbReference>
<gene>
    <name evidence="1" type="ORF">SAMN05216219_1763</name>
</gene>
<reference evidence="2" key="1">
    <citation type="submission" date="2016-10" db="EMBL/GenBank/DDBJ databases">
        <authorList>
            <person name="Varghese N."/>
            <person name="Submissions S."/>
        </authorList>
    </citation>
    <scope>NUCLEOTIDE SEQUENCE [LARGE SCALE GENOMIC DNA]</scope>
    <source>
        <strain evidence="2">CGMCC 1.11101</strain>
    </source>
</reference>
<evidence type="ECO:0000313" key="1">
    <source>
        <dbReference type="EMBL" id="SFN70325.1"/>
    </source>
</evidence>
<dbReference type="STRING" id="995034.SAMN05216219_1763"/>
<sequence length="98" mass="10134">MLTLTENASTIVRTITTQSTGTEEGGLRISSPAAESADLAVAVAESPEPLDEVVEVAGARVFLEENAAAALGDKILDAQVDEDGAVHFAIADQSQIPR</sequence>
<dbReference type="Proteomes" id="UP000198867">
    <property type="component" value="Unassembled WGS sequence"/>
</dbReference>
<organism evidence="1 2">
    <name type="scientific">Mycetocola miduiensis</name>
    <dbReference type="NCBI Taxonomy" id="995034"/>
    <lineage>
        <taxon>Bacteria</taxon>
        <taxon>Bacillati</taxon>
        <taxon>Actinomycetota</taxon>
        <taxon>Actinomycetes</taxon>
        <taxon>Micrococcales</taxon>
        <taxon>Microbacteriaceae</taxon>
        <taxon>Mycetocola</taxon>
    </lineage>
</organism>
<dbReference type="EMBL" id="FOVM01000004">
    <property type="protein sequence ID" value="SFN70325.1"/>
    <property type="molecule type" value="Genomic_DNA"/>
</dbReference>